<organism evidence="9 10">
    <name type="scientific">Nostocoides vanveenii</name>
    <dbReference type="NCBI Taxonomy" id="330835"/>
    <lineage>
        <taxon>Bacteria</taxon>
        <taxon>Bacillati</taxon>
        <taxon>Actinomycetota</taxon>
        <taxon>Actinomycetes</taxon>
        <taxon>Micrococcales</taxon>
        <taxon>Intrasporangiaceae</taxon>
        <taxon>Nostocoides</taxon>
    </lineage>
</organism>
<dbReference type="CDD" id="cd18870">
    <property type="entry name" value="NUDIX_AcylCoAdiphos_Nudt19"/>
    <property type="match status" value="1"/>
</dbReference>
<dbReference type="PANTHER" id="PTHR12318:SF0">
    <property type="entry name" value="ACYL-COENZYME A DIPHOSPHATASE NUDT19"/>
    <property type="match status" value="1"/>
</dbReference>
<evidence type="ECO:0000256" key="4">
    <source>
        <dbReference type="ARBA" id="ARBA00022801"/>
    </source>
</evidence>
<protein>
    <recommendedName>
        <fullName evidence="8">Nudix hydrolase domain-containing protein</fullName>
    </recommendedName>
</protein>
<reference evidence="9 10" key="1">
    <citation type="journal article" date="2019" name="Int. J. Syst. Evol. Microbiol.">
        <title>The Global Catalogue of Microorganisms (GCM) 10K type strain sequencing project: providing services to taxonomists for standard genome sequencing and annotation.</title>
        <authorList>
            <consortium name="The Broad Institute Genomics Platform"/>
            <consortium name="The Broad Institute Genome Sequencing Center for Infectious Disease"/>
            <person name="Wu L."/>
            <person name="Ma J."/>
        </authorList>
    </citation>
    <scope>NUCLEOTIDE SEQUENCE [LARGE SCALE GENOMIC DNA]</scope>
    <source>
        <strain evidence="9 10">JCM 15591</strain>
    </source>
</reference>
<evidence type="ECO:0000256" key="2">
    <source>
        <dbReference type="ARBA" id="ARBA00001946"/>
    </source>
</evidence>
<keyword evidence="4" id="KW-0378">Hydrolase</keyword>
<dbReference type="Gene3D" id="3.90.79.10">
    <property type="entry name" value="Nucleoside Triphosphate Pyrophosphohydrolase"/>
    <property type="match status" value="1"/>
</dbReference>
<evidence type="ECO:0000256" key="5">
    <source>
        <dbReference type="ARBA" id="ARBA00022842"/>
    </source>
</evidence>
<dbReference type="InterPro" id="IPR000086">
    <property type="entry name" value="NUDIX_hydrolase_dom"/>
</dbReference>
<evidence type="ECO:0000256" key="6">
    <source>
        <dbReference type="ARBA" id="ARBA00023211"/>
    </source>
</evidence>
<sequence>MPASRGLADRCSAWVADPGVSPPTKPAATVILVRDGVDGVEVFVQRRVSTMAFAPRMTVFPGGSVDATDYQPLPWAGPSPTEWASVLAPAPGGELDQAGDRHEGDPAGDEAEVSAFATAAAVVTAAIRELFEEAGVLLAGVRGHTAIEATNTADLVRARGQLLTRERSLAQVLTEHELVARTDLLGFHAHWITPEIEPRRYDTYFFSALVPPGQAADAETTEAEIADWVLACDILQEGTDSLMPPTRVCLEAIAAAPSAAAFVAARQPVPTVMPVPVLTDRGWAMRADLP</sequence>
<feature type="region of interest" description="Disordered" evidence="7">
    <location>
        <begin position="88"/>
        <end position="108"/>
    </location>
</feature>
<keyword evidence="6" id="KW-0464">Manganese</keyword>
<dbReference type="Proteomes" id="UP001501475">
    <property type="component" value="Unassembled WGS sequence"/>
</dbReference>
<comment type="cofactor">
    <cofactor evidence="1">
        <name>Mn(2+)</name>
        <dbReference type="ChEBI" id="CHEBI:29035"/>
    </cofactor>
</comment>
<proteinExistence type="predicted"/>
<keyword evidence="10" id="KW-1185">Reference proteome</keyword>
<keyword evidence="3" id="KW-0479">Metal-binding</keyword>
<dbReference type="InterPro" id="IPR039121">
    <property type="entry name" value="NUDT19"/>
</dbReference>
<evidence type="ECO:0000313" key="9">
    <source>
        <dbReference type="EMBL" id="GAA1760489.1"/>
    </source>
</evidence>
<gene>
    <name evidence="9" type="ORF">GCM10009810_19980</name>
</gene>
<dbReference type="EMBL" id="BAAAPN010000047">
    <property type="protein sequence ID" value="GAA1760489.1"/>
    <property type="molecule type" value="Genomic_DNA"/>
</dbReference>
<evidence type="ECO:0000256" key="7">
    <source>
        <dbReference type="SAM" id="MobiDB-lite"/>
    </source>
</evidence>
<keyword evidence="5" id="KW-0460">Magnesium</keyword>
<evidence type="ECO:0000256" key="1">
    <source>
        <dbReference type="ARBA" id="ARBA00001936"/>
    </source>
</evidence>
<evidence type="ECO:0000256" key="3">
    <source>
        <dbReference type="ARBA" id="ARBA00022723"/>
    </source>
</evidence>
<dbReference type="InterPro" id="IPR015797">
    <property type="entry name" value="NUDIX_hydrolase-like_dom_sf"/>
</dbReference>
<evidence type="ECO:0000313" key="10">
    <source>
        <dbReference type="Proteomes" id="UP001501475"/>
    </source>
</evidence>
<accession>A0ABN2KMZ6</accession>
<comment type="cofactor">
    <cofactor evidence="2">
        <name>Mg(2+)</name>
        <dbReference type="ChEBI" id="CHEBI:18420"/>
    </cofactor>
</comment>
<name>A0ABN2KMZ6_9MICO</name>
<feature type="domain" description="Nudix hydrolase" evidence="8">
    <location>
        <begin position="23"/>
        <end position="216"/>
    </location>
</feature>
<dbReference type="PROSITE" id="PS51462">
    <property type="entry name" value="NUDIX"/>
    <property type="match status" value="1"/>
</dbReference>
<dbReference type="SUPFAM" id="SSF55811">
    <property type="entry name" value="Nudix"/>
    <property type="match status" value="1"/>
</dbReference>
<comment type="caution">
    <text evidence="9">The sequence shown here is derived from an EMBL/GenBank/DDBJ whole genome shotgun (WGS) entry which is preliminary data.</text>
</comment>
<evidence type="ECO:0000259" key="8">
    <source>
        <dbReference type="PROSITE" id="PS51462"/>
    </source>
</evidence>
<dbReference type="PANTHER" id="PTHR12318">
    <property type="entry name" value="TESTOSTERONE-REGULATED PROTEIN RP2"/>
    <property type="match status" value="1"/>
</dbReference>